<keyword evidence="2" id="KW-0949">S-adenosyl-L-methionine</keyword>
<feature type="domain" description="B12-binding" evidence="6">
    <location>
        <begin position="1"/>
        <end position="178"/>
    </location>
</feature>
<evidence type="ECO:0000256" key="5">
    <source>
        <dbReference type="ARBA" id="ARBA00023014"/>
    </source>
</evidence>
<dbReference type="SMART" id="SM00729">
    <property type="entry name" value="Elp3"/>
    <property type="match status" value="1"/>
</dbReference>
<evidence type="ECO:0000259" key="6">
    <source>
        <dbReference type="PROSITE" id="PS51332"/>
    </source>
</evidence>
<dbReference type="InterPro" id="IPR006158">
    <property type="entry name" value="Cobalamin-bd"/>
</dbReference>
<feature type="domain" description="Radical SAM core" evidence="7">
    <location>
        <begin position="220"/>
        <end position="446"/>
    </location>
</feature>
<dbReference type="InterPro" id="IPR034466">
    <property type="entry name" value="Methyltransferase_Class_B"/>
</dbReference>
<dbReference type="RefSeq" id="WP_092061769.1">
    <property type="nucleotide sequence ID" value="NZ_FNIN01000001.1"/>
</dbReference>
<dbReference type="SFLD" id="SFLDG01082">
    <property type="entry name" value="B12-binding_domain_containing"/>
    <property type="match status" value="1"/>
</dbReference>
<dbReference type="PROSITE" id="PS51332">
    <property type="entry name" value="B12_BINDING"/>
    <property type="match status" value="1"/>
</dbReference>
<dbReference type="STRING" id="206665.SAMN04488516_101116"/>
<dbReference type="PANTHER" id="PTHR43409">
    <property type="entry name" value="ANAEROBIC MAGNESIUM-PROTOPORPHYRIN IX MONOMETHYL ESTER CYCLASE-RELATED"/>
    <property type="match status" value="1"/>
</dbReference>
<dbReference type="GO" id="GO:0051539">
    <property type="term" value="F:4 iron, 4 sulfur cluster binding"/>
    <property type="evidence" value="ECO:0007669"/>
    <property type="project" value="UniProtKB-KW"/>
</dbReference>
<dbReference type="AlphaFoldDB" id="A0A1G9ZP89"/>
<dbReference type="GO" id="GO:0003824">
    <property type="term" value="F:catalytic activity"/>
    <property type="evidence" value="ECO:0007669"/>
    <property type="project" value="InterPro"/>
</dbReference>
<keyword evidence="9" id="KW-1185">Reference proteome</keyword>
<dbReference type="PANTHER" id="PTHR43409:SF16">
    <property type="entry name" value="SLR0320 PROTEIN"/>
    <property type="match status" value="1"/>
</dbReference>
<gene>
    <name evidence="8" type="ORF">SAMN04488516_101116</name>
</gene>
<dbReference type="Pfam" id="PF04055">
    <property type="entry name" value="Radical_SAM"/>
    <property type="match status" value="1"/>
</dbReference>
<evidence type="ECO:0000259" key="7">
    <source>
        <dbReference type="PROSITE" id="PS51918"/>
    </source>
</evidence>
<name>A0A1G9ZP89_9BACT</name>
<dbReference type="InterPro" id="IPR036724">
    <property type="entry name" value="Cobalamin-bd_sf"/>
</dbReference>
<dbReference type="CDD" id="cd02068">
    <property type="entry name" value="radical_SAM_B12_BD"/>
    <property type="match status" value="1"/>
</dbReference>
<dbReference type="GO" id="GO:0005829">
    <property type="term" value="C:cytosol"/>
    <property type="evidence" value="ECO:0007669"/>
    <property type="project" value="TreeGrafter"/>
</dbReference>
<dbReference type="OrthoDB" id="9804952at2"/>
<dbReference type="Gene3D" id="3.40.50.280">
    <property type="entry name" value="Cobalamin-binding domain"/>
    <property type="match status" value="1"/>
</dbReference>
<dbReference type="InterPro" id="IPR023404">
    <property type="entry name" value="rSAM_horseshoe"/>
</dbReference>
<evidence type="ECO:0000313" key="8">
    <source>
        <dbReference type="EMBL" id="SDN23138.1"/>
    </source>
</evidence>
<dbReference type="Gene3D" id="3.80.30.20">
    <property type="entry name" value="tm_1862 like domain"/>
    <property type="match status" value="1"/>
</dbReference>
<dbReference type="InterPro" id="IPR006638">
    <property type="entry name" value="Elp3/MiaA/NifB-like_rSAM"/>
</dbReference>
<organism evidence="8 9">
    <name type="scientific">Desulfonauticus submarinus</name>
    <dbReference type="NCBI Taxonomy" id="206665"/>
    <lineage>
        <taxon>Bacteria</taxon>
        <taxon>Pseudomonadati</taxon>
        <taxon>Thermodesulfobacteriota</taxon>
        <taxon>Desulfovibrionia</taxon>
        <taxon>Desulfovibrionales</taxon>
        <taxon>Desulfonauticaceae</taxon>
        <taxon>Desulfonauticus</taxon>
    </lineage>
</organism>
<dbReference type="SUPFAM" id="SSF52242">
    <property type="entry name" value="Cobalamin (vitamin B12)-binding domain"/>
    <property type="match status" value="1"/>
</dbReference>
<evidence type="ECO:0000256" key="4">
    <source>
        <dbReference type="ARBA" id="ARBA00023004"/>
    </source>
</evidence>
<evidence type="ECO:0000256" key="1">
    <source>
        <dbReference type="ARBA" id="ARBA00001966"/>
    </source>
</evidence>
<proteinExistence type="predicted"/>
<evidence type="ECO:0000313" key="9">
    <source>
        <dbReference type="Proteomes" id="UP000199602"/>
    </source>
</evidence>
<reference evidence="8 9" key="1">
    <citation type="submission" date="2016-10" db="EMBL/GenBank/DDBJ databases">
        <authorList>
            <person name="de Groot N.N."/>
        </authorList>
    </citation>
    <scope>NUCLEOTIDE SEQUENCE [LARGE SCALE GENOMIC DNA]</scope>
    <source>
        <strain evidence="8 9">DSM 15269</strain>
    </source>
</reference>
<dbReference type="EMBL" id="FNIN01000001">
    <property type="protein sequence ID" value="SDN23138.1"/>
    <property type="molecule type" value="Genomic_DNA"/>
</dbReference>
<dbReference type="GO" id="GO:0046872">
    <property type="term" value="F:metal ion binding"/>
    <property type="evidence" value="ECO:0007669"/>
    <property type="project" value="UniProtKB-KW"/>
</dbReference>
<protein>
    <submittedName>
        <fullName evidence="8">B12 binding domain-containing protein</fullName>
    </submittedName>
</protein>
<keyword evidence="3" id="KW-0479">Metal-binding</keyword>
<dbReference type="InterPro" id="IPR007197">
    <property type="entry name" value="rSAM"/>
</dbReference>
<evidence type="ECO:0000256" key="2">
    <source>
        <dbReference type="ARBA" id="ARBA00022691"/>
    </source>
</evidence>
<keyword evidence="4" id="KW-0408">Iron</keyword>
<dbReference type="SUPFAM" id="SSF102114">
    <property type="entry name" value="Radical SAM enzymes"/>
    <property type="match status" value="1"/>
</dbReference>
<dbReference type="GO" id="GO:0031419">
    <property type="term" value="F:cobalamin binding"/>
    <property type="evidence" value="ECO:0007669"/>
    <property type="project" value="InterPro"/>
</dbReference>
<dbReference type="Pfam" id="PF02310">
    <property type="entry name" value="B12-binding"/>
    <property type="match status" value="1"/>
</dbReference>
<evidence type="ECO:0000256" key="3">
    <source>
        <dbReference type="ARBA" id="ARBA00022723"/>
    </source>
</evidence>
<dbReference type="InterPro" id="IPR051198">
    <property type="entry name" value="BchE-like"/>
</dbReference>
<sequence>MKLILIQPPIQDFYETKIRLQPIGLAYLKAAIKKFLPNITVKILDFHQNFGRKTISLPSELNYLREFYPCPDISPFCTFYHYYHFGADFKQAAEKIAQENPDIIGISILFSSYFREALTLAKEIKKVCPVPIIAGGSHVSAEPLSILQSPWIDFVIYGEGEKPLIELLKQFQGNKQFEQVPNLGFKKNNKFFLNPKKPNYPFEELPLPDLSDFSLNNYQFQKKPLYFITTSRGCPHQCTFCSAKSTFPIYKKRSVENILEEIKIRYKQGYRVFDFEDDNLTFFIDDMKKLCKLIIKEFPQNKIRFLAMNGISYLHLDNDLLLLMKKIGFTDLNLSLVSSDESVLRSCHRPHTVKKFTQIIQTGFKLKFNMTAYQILGLPHESISSMLTTLIFLARQPVLIGPSIFYLAPGSKIACQFSPLKEKDFFLARSSAMAIETKHFSREDIYSLFICTRIINFLKQFDINTSLNNLLLSHKTSNKRINIGLEILRKLIYEKKLHAYTGKQFVELKKFKWEIFYKLFSRLKFITSKTGQKIFI</sequence>
<dbReference type="InterPro" id="IPR058240">
    <property type="entry name" value="rSAM_sf"/>
</dbReference>
<accession>A0A1G9ZP89</accession>
<comment type="cofactor">
    <cofactor evidence="1">
        <name>[4Fe-4S] cluster</name>
        <dbReference type="ChEBI" id="CHEBI:49883"/>
    </cofactor>
</comment>
<dbReference type="SFLD" id="SFLDS00029">
    <property type="entry name" value="Radical_SAM"/>
    <property type="match status" value="1"/>
</dbReference>
<dbReference type="SFLD" id="SFLDG01123">
    <property type="entry name" value="methyltransferase_(Class_B)"/>
    <property type="match status" value="1"/>
</dbReference>
<keyword evidence="5" id="KW-0411">Iron-sulfur</keyword>
<dbReference type="PROSITE" id="PS51918">
    <property type="entry name" value="RADICAL_SAM"/>
    <property type="match status" value="1"/>
</dbReference>
<dbReference type="Proteomes" id="UP000199602">
    <property type="component" value="Unassembled WGS sequence"/>
</dbReference>